<feature type="compositionally biased region" description="Polar residues" evidence="1">
    <location>
        <begin position="60"/>
        <end position="75"/>
    </location>
</feature>
<evidence type="ECO:0000256" key="1">
    <source>
        <dbReference type="SAM" id="MobiDB-lite"/>
    </source>
</evidence>
<dbReference type="AlphaFoldDB" id="F9FSE4"/>
<sequence>MSDTDQKIRLISQLQSTLANHADVMSLLPPNDSIVSKMREIDSMLQEQIASLEHEVAEAESSTSDGGVSTESGQAPHTLDAVPRTPVSATESDDLAGPYGRDLPDRPITSEEMERFRQRPPPLEIVDVQRPMVVSNFFTAFLEKLVLQSVDISSPSESKKISDV</sequence>
<feature type="region of interest" description="Disordered" evidence="1">
    <location>
        <begin position="54"/>
        <end position="107"/>
    </location>
</feature>
<comment type="caution">
    <text evidence="2">The sequence shown here is derived from an EMBL/GenBank/DDBJ whole genome shotgun (WGS) entry which is preliminary data.</text>
</comment>
<reference evidence="2" key="1">
    <citation type="journal article" date="2012" name="Mol. Plant Microbe Interact.">
        <title>A highly conserved effector in Fusarium oxysporum is required for full virulence on Arabidopsis.</title>
        <authorList>
            <person name="Thatcher L.F."/>
            <person name="Gardiner D.M."/>
            <person name="Kazan K."/>
            <person name="Manners J."/>
        </authorList>
    </citation>
    <scope>NUCLEOTIDE SEQUENCE [LARGE SCALE GENOMIC DNA]</scope>
    <source>
        <strain evidence="2">Fo5176</strain>
    </source>
</reference>
<accession>F9FSE4</accession>
<proteinExistence type="predicted"/>
<gene>
    <name evidence="2" type="ORF">FOXB_09325</name>
</gene>
<protein>
    <submittedName>
        <fullName evidence="2">Uncharacterized protein</fullName>
    </submittedName>
</protein>
<name>F9FSE4_FUSOF</name>
<evidence type="ECO:0000313" key="2">
    <source>
        <dbReference type="EMBL" id="EGU80158.1"/>
    </source>
</evidence>
<dbReference type="OrthoDB" id="5049116at2759"/>
<organism evidence="2">
    <name type="scientific">Fusarium oxysporum (strain Fo5176)</name>
    <name type="common">Fusarium vascular wilt</name>
    <dbReference type="NCBI Taxonomy" id="660025"/>
    <lineage>
        <taxon>Eukaryota</taxon>
        <taxon>Fungi</taxon>
        <taxon>Dikarya</taxon>
        <taxon>Ascomycota</taxon>
        <taxon>Pezizomycotina</taxon>
        <taxon>Sordariomycetes</taxon>
        <taxon>Hypocreomycetidae</taxon>
        <taxon>Hypocreales</taxon>
        <taxon>Nectriaceae</taxon>
        <taxon>Fusarium</taxon>
        <taxon>Fusarium oxysporum species complex</taxon>
    </lineage>
</organism>
<dbReference type="EMBL" id="AFQF01002554">
    <property type="protein sequence ID" value="EGU80158.1"/>
    <property type="molecule type" value="Genomic_DNA"/>
</dbReference>